<dbReference type="PANTHER" id="PTHR30093:SF7">
    <property type="entry name" value="MSHA MAJOR PILIN SUBUNIT MSHA"/>
    <property type="match status" value="1"/>
</dbReference>
<dbReference type="PANTHER" id="PTHR30093">
    <property type="entry name" value="GENERAL SECRETION PATHWAY PROTEIN G"/>
    <property type="match status" value="1"/>
</dbReference>
<dbReference type="NCBIfam" id="TIGR02532">
    <property type="entry name" value="IV_pilin_GFxxxE"/>
    <property type="match status" value="1"/>
</dbReference>
<feature type="transmembrane region" description="Helical" evidence="1">
    <location>
        <begin position="6"/>
        <end position="27"/>
    </location>
</feature>
<evidence type="ECO:0000313" key="3">
    <source>
        <dbReference type="Proteomes" id="UP001248581"/>
    </source>
</evidence>
<evidence type="ECO:0000256" key="1">
    <source>
        <dbReference type="SAM" id="Phobius"/>
    </source>
</evidence>
<dbReference type="SUPFAM" id="SSF54523">
    <property type="entry name" value="Pili subunits"/>
    <property type="match status" value="1"/>
</dbReference>
<reference evidence="3" key="1">
    <citation type="submission" date="2023-09" db="EMBL/GenBank/DDBJ databases">
        <authorList>
            <person name="Li S."/>
            <person name="Li X."/>
            <person name="Zhang C."/>
            <person name="Zhao Z."/>
        </authorList>
    </citation>
    <scope>NUCLEOTIDE SEQUENCE [LARGE SCALE GENOMIC DNA]</scope>
    <source>
        <strain evidence="3">SQ345</strain>
    </source>
</reference>
<dbReference type="InterPro" id="IPR045584">
    <property type="entry name" value="Pilin-like"/>
</dbReference>
<keyword evidence="1" id="KW-0472">Membrane</keyword>
<dbReference type="RefSeq" id="WP_348387291.1">
    <property type="nucleotide sequence ID" value="NZ_CP134146.1"/>
</dbReference>
<dbReference type="InterPro" id="IPR012902">
    <property type="entry name" value="N_methyl_site"/>
</dbReference>
<protein>
    <submittedName>
        <fullName evidence="2">Type II secretion system protein</fullName>
    </submittedName>
</protein>
<accession>A0ABY9TH75</accession>
<keyword evidence="1" id="KW-0812">Transmembrane</keyword>
<dbReference type="EMBL" id="CP134146">
    <property type="protein sequence ID" value="WNC68133.1"/>
    <property type="molecule type" value="Genomic_DNA"/>
</dbReference>
<dbReference type="Pfam" id="PF07963">
    <property type="entry name" value="N_methyl"/>
    <property type="match status" value="1"/>
</dbReference>
<organism evidence="2 3">
    <name type="scientific">Thalassotalea nanhaiensis</name>
    <dbReference type="NCBI Taxonomy" id="3065648"/>
    <lineage>
        <taxon>Bacteria</taxon>
        <taxon>Pseudomonadati</taxon>
        <taxon>Pseudomonadota</taxon>
        <taxon>Gammaproteobacteria</taxon>
        <taxon>Alteromonadales</taxon>
        <taxon>Colwelliaceae</taxon>
        <taxon>Thalassotalea</taxon>
    </lineage>
</organism>
<dbReference type="Proteomes" id="UP001248581">
    <property type="component" value="Chromosome"/>
</dbReference>
<name>A0ABY9TH75_9GAMM</name>
<keyword evidence="3" id="KW-1185">Reference proteome</keyword>
<proteinExistence type="predicted"/>
<evidence type="ECO:0000313" key="2">
    <source>
        <dbReference type="EMBL" id="WNC68133.1"/>
    </source>
</evidence>
<dbReference type="Gene3D" id="3.30.700.10">
    <property type="entry name" value="Glycoprotein, Type 4 Pilin"/>
    <property type="match status" value="1"/>
</dbReference>
<keyword evidence="1" id="KW-1133">Transmembrane helix</keyword>
<dbReference type="PROSITE" id="PS00409">
    <property type="entry name" value="PROKAR_NTER_METHYL"/>
    <property type="match status" value="1"/>
</dbReference>
<gene>
    <name evidence="2" type="ORF">RI845_16605</name>
</gene>
<sequence length="147" mass="15009">MNNNKGFTLIELVIVIVILGILAATAAPKFIDLTGDARESVIKGVQGSINSAADIAHAKALIEGETSDTGNIDVGGASIALAFGWPTNNSISELIELSTDSGIVEASGAAGTFQHEDAETLAECQVVYSETSDSEVRPGVVATTTGC</sequence>